<keyword evidence="2" id="KW-0274">FAD</keyword>
<dbReference type="InterPro" id="IPR002346">
    <property type="entry name" value="Mopterin_DH_FAD-bd"/>
</dbReference>
<dbReference type="InterPro" id="IPR005107">
    <property type="entry name" value="CO_DH_flav_C"/>
</dbReference>
<dbReference type="EMBL" id="UINC01003546">
    <property type="protein sequence ID" value="SVA07277.1"/>
    <property type="molecule type" value="Genomic_DNA"/>
</dbReference>
<keyword evidence="3" id="KW-0560">Oxidoreductase</keyword>
<evidence type="ECO:0000313" key="5">
    <source>
        <dbReference type="EMBL" id="SVA07277.1"/>
    </source>
</evidence>
<dbReference type="Pfam" id="PF03450">
    <property type="entry name" value="CO_deh_flav_C"/>
    <property type="match status" value="1"/>
</dbReference>
<organism evidence="5">
    <name type="scientific">marine metagenome</name>
    <dbReference type="NCBI Taxonomy" id="408172"/>
    <lineage>
        <taxon>unclassified sequences</taxon>
        <taxon>metagenomes</taxon>
        <taxon>ecological metagenomes</taxon>
    </lineage>
</organism>
<dbReference type="GO" id="GO:0016491">
    <property type="term" value="F:oxidoreductase activity"/>
    <property type="evidence" value="ECO:0007669"/>
    <property type="project" value="UniProtKB-KW"/>
</dbReference>
<dbReference type="InterPro" id="IPR016169">
    <property type="entry name" value="FAD-bd_PCMH_sub2"/>
</dbReference>
<dbReference type="Pfam" id="PF00941">
    <property type="entry name" value="FAD_binding_5"/>
    <property type="match status" value="1"/>
</dbReference>
<dbReference type="SUPFAM" id="SSF55447">
    <property type="entry name" value="CO dehydrogenase flavoprotein C-terminal domain-like"/>
    <property type="match status" value="1"/>
</dbReference>
<dbReference type="PANTHER" id="PTHR42659">
    <property type="entry name" value="XANTHINE DEHYDROGENASE SUBUNIT C-RELATED"/>
    <property type="match status" value="1"/>
</dbReference>
<evidence type="ECO:0000259" key="4">
    <source>
        <dbReference type="PROSITE" id="PS51387"/>
    </source>
</evidence>
<evidence type="ECO:0000256" key="3">
    <source>
        <dbReference type="ARBA" id="ARBA00023002"/>
    </source>
</evidence>
<dbReference type="InterPro" id="IPR016166">
    <property type="entry name" value="FAD-bd_PCMH"/>
</dbReference>
<dbReference type="GO" id="GO:0071949">
    <property type="term" value="F:FAD binding"/>
    <property type="evidence" value="ECO:0007669"/>
    <property type="project" value="InterPro"/>
</dbReference>
<dbReference type="InterPro" id="IPR051312">
    <property type="entry name" value="Diverse_Substr_Oxidored"/>
</dbReference>
<dbReference type="Gene3D" id="3.30.390.50">
    <property type="entry name" value="CO dehydrogenase flavoprotein, C-terminal domain"/>
    <property type="match status" value="1"/>
</dbReference>
<reference evidence="5" key="1">
    <citation type="submission" date="2018-05" db="EMBL/GenBank/DDBJ databases">
        <authorList>
            <person name="Lanie J.A."/>
            <person name="Ng W.-L."/>
            <person name="Kazmierczak K.M."/>
            <person name="Andrzejewski T.M."/>
            <person name="Davidsen T.M."/>
            <person name="Wayne K.J."/>
            <person name="Tettelin H."/>
            <person name="Glass J.I."/>
            <person name="Rusch D."/>
            <person name="Podicherti R."/>
            <person name="Tsui H.-C.T."/>
            <person name="Winkler M.E."/>
        </authorList>
    </citation>
    <scope>NUCLEOTIDE SEQUENCE</scope>
</reference>
<evidence type="ECO:0000256" key="2">
    <source>
        <dbReference type="ARBA" id="ARBA00022827"/>
    </source>
</evidence>
<dbReference type="SMART" id="SM01092">
    <property type="entry name" value="CO_deh_flav_C"/>
    <property type="match status" value="1"/>
</dbReference>
<evidence type="ECO:0000256" key="1">
    <source>
        <dbReference type="ARBA" id="ARBA00022630"/>
    </source>
</evidence>
<dbReference type="AlphaFoldDB" id="A0A381SY14"/>
<dbReference type="SUPFAM" id="SSF56176">
    <property type="entry name" value="FAD-binding/transporter-associated domain-like"/>
    <property type="match status" value="1"/>
</dbReference>
<feature type="domain" description="FAD-binding PCMH-type" evidence="4">
    <location>
        <begin position="1"/>
        <end position="138"/>
    </location>
</feature>
<sequence length="245" mass="25519">MMKLHFAAPSMLVDIGGIQELVFTKQDGGSLVVGSMTTHAHIASSDTVGAEYGALAEAAASIGDVQVRNRGTIGGSLAHADPAADYGAATLALDAQIELMGPNGQRSVDATNFFSGFLSTSMEPAELITAIRFPSTGNSVSVYEKFAQPASGFAIVGVAAKITKQDNCCVAARIAATGIADRPVRLPIVEEALTGGELDNPAIVAAADQADANLENVRADMYAAEDYRRHLLRVMVRRAVVRAVS</sequence>
<dbReference type="InterPro" id="IPR036318">
    <property type="entry name" value="FAD-bd_PCMH-like_sf"/>
</dbReference>
<accession>A0A381SY14</accession>
<dbReference type="Gene3D" id="3.30.465.10">
    <property type="match status" value="1"/>
</dbReference>
<protein>
    <recommendedName>
        <fullName evidence="4">FAD-binding PCMH-type domain-containing protein</fullName>
    </recommendedName>
</protein>
<dbReference type="InterPro" id="IPR036683">
    <property type="entry name" value="CO_DH_flav_C_dom_sf"/>
</dbReference>
<gene>
    <name evidence="5" type="ORF">METZ01_LOCUS60131</name>
</gene>
<keyword evidence="1" id="KW-0285">Flavoprotein</keyword>
<dbReference type="FunFam" id="3.30.465.10:FF:000017">
    <property type="entry name" value="Xanthine dehydrogenase, FAD binding subunit"/>
    <property type="match status" value="1"/>
</dbReference>
<proteinExistence type="predicted"/>
<dbReference type="PANTHER" id="PTHR42659:SF2">
    <property type="entry name" value="XANTHINE DEHYDROGENASE SUBUNIT C-RELATED"/>
    <property type="match status" value="1"/>
</dbReference>
<name>A0A381SY14_9ZZZZ</name>
<dbReference type="PROSITE" id="PS51387">
    <property type="entry name" value="FAD_PCMH"/>
    <property type="match status" value="1"/>
</dbReference>